<keyword evidence="4 5" id="KW-0472">Membrane</keyword>
<comment type="subcellular location">
    <subcellularLocation>
        <location evidence="1">Membrane</location>
        <topology evidence="1">Multi-pass membrane protein</topology>
    </subcellularLocation>
</comment>
<evidence type="ECO:0000256" key="5">
    <source>
        <dbReference type="SAM" id="Phobius"/>
    </source>
</evidence>
<dbReference type="GO" id="GO:0030416">
    <property type="term" value="P:methylamine metabolic process"/>
    <property type="evidence" value="ECO:0007669"/>
    <property type="project" value="InterPro"/>
</dbReference>
<evidence type="ECO:0000313" key="8">
    <source>
        <dbReference type="Proteomes" id="UP000482487"/>
    </source>
</evidence>
<dbReference type="Gene3D" id="3.40.250.10">
    <property type="entry name" value="Rhodanese-like domain"/>
    <property type="match status" value="1"/>
</dbReference>
<name>A0A7C9NJK5_9BACT</name>
<reference evidence="7 8" key="1">
    <citation type="submission" date="2020-01" db="EMBL/GenBank/DDBJ databases">
        <title>Genome sequence of Desulfovibrio aerotolerans DSM 16695(T).</title>
        <authorList>
            <person name="Karnachuk O."/>
            <person name="Avakyan M."/>
            <person name="Mardanov A."/>
            <person name="Kadnikov V."/>
            <person name="Ravin N."/>
        </authorList>
    </citation>
    <scope>NUCLEOTIDE SEQUENCE [LARGE SCALE GENOMIC DNA]</scope>
    <source>
        <strain evidence="7 8">DSM 16695</strain>
    </source>
</reference>
<sequence>MRTIAALLASPWSYRAVRAALAVSFLVAGTLKLADVHSFVLTIKAFGVLPTDSVKPVAVAMPVLEIIGGLLLLFDIPGGLAIVGGLLFLFIAVIANALRQGLDIDCGCYGPGDIEGQVYHGLWPTLWRDLVMLAGVAFCVLWRFSHPRRPPSSATPNPQGVFMRALKMLLALVTVLALAHPALADKFEDETAKEKEAVKLTRDTQKGGYGLVSTEELQKWIAEKKPLVLVDTMPFEDSFKKEHVPGAVSFVFPIPDMDTWDAKETGGKSEADYAALLGPDKDKTIVVYCGFVKCTRSHNGAVWAKKLGYKNVVRYPGGIFAWKGAAQPVEAVK</sequence>
<evidence type="ECO:0000256" key="3">
    <source>
        <dbReference type="ARBA" id="ARBA00022989"/>
    </source>
</evidence>
<accession>A0A7C9NJK5</accession>
<dbReference type="GO" id="GO:0016020">
    <property type="term" value="C:membrane"/>
    <property type="evidence" value="ECO:0007669"/>
    <property type="project" value="UniProtKB-SubCell"/>
</dbReference>
<evidence type="ECO:0000256" key="4">
    <source>
        <dbReference type="ARBA" id="ARBA00023136"/>
    </source>
</evidence>
<evidence type="ECO:0000256" key="2">
    <source>
        <dbReference type="ARBA" id="ARBA00022692"/>
    </source>
</evidence>
<proteinExistence type="predicted"/>
<dbReference type="Pfam" id="PF07291">
    <property type="entry name" value="MauE"/>
    <property type="match status" value="1"/>
</dbReference>
<dbReference type="EMBL" id="WVUD01000013">
    <property type="protein sequence ID" value="MYL83336.1"/>
    <property type="molecule type" value="Genomic_DNA"/>
</dbReference>
<dbReference type="Pfam" id="PF00581">
    <property type="entry name" value="Rhodanese"/>
    <property type="match status" value="1"/>
</dbReference>
<feature type="transmembrane region" description="Helical" evidence="5">
    <location>
        <begin position="80"/>
        <end position="98"/>
    </location>
</feature>
<dbReference type="AlphaFoldDB" id="A0A7C9NJK5"/>
<dbReference type="InterPro" id="IPR009908">
    <property type="entry name" value="Methylamine_util_MauE"/>
</dbReference>
<dbReference type="CDD" id="cd00158">
    <property type="entry name" value="RHOD"/>
    <property type="match status" value="1"/>
</dbReference>
<dbReference type="UniPathway" id="UPA00895"/>
<dbReference type="InterPro" id="IPR001763">
    <property type="entry name" value="Rhodanese-like_dom"/>
</dbReference>
<dbReference type="SUPFAM" id="SSF52821">
    <property type="entry name" value="Rhodanese/Cell cycle control phosphatase"/>
    <property type="match status" value="1"/>
</dbReference>
<comment type="caution">
    <text evidence="7">The sequence shown here is derived from an EMBL/GenBank/DDBJ whole genome shotgun (WGS) entry which is preliminary data.</text>
</comment>
<keyword evidence="3 5" id="KW-1133">Transmembrane helix</keyword>
<keyword evidence="8" id="KW-1185">Reference proteome</keyword>
<feature type="transmembrane region" description="Helical" evidence="5">
    <location>
        <begin position="12"/>
        <end position="34"/>
    </location>
</feature>
<feature type="transmembrane region" description="Helical" evidence="5">
    <location>
        <begin position="54"/>
        <end position="73"/>
    </location>
</feature>
<feature type="domain" description="Rhodanese" evidence="6">
    <location>
        <begin position="223"/>
        <end position="331"/>
    </location>
</feature>
<dbReference type="Proteomes" id="UP000482487">
    <property type="component" value="Unassembled WGS sequence"/>
</dbReference>
<dbReference type="OrthoDB" id="9789585at2"/>
<protein>
    <submittedName>
        <fullName evidence="7">Methylamine utilization protein</fullName>
    </submittedName>
</protein>
<dbReference type="InterPro" id="IPR036873">
    <property type="entry name" value="Rhodanese-like_dom_sf"/>
</dbReference>
<gene>
    <name evidence="7" type="ORF">GTA51_09375</name>
</gene>
<organism evidence="7 8">
    <name type="scientific">Solidesulfovibrio aerotolerans</name>
    <dbReference type="NCBI Taxonomy" id="295255"/>
    <lineage>
        <taxon>Bacteria</taxon>
        <taxon>Pseudomonadati</taxon>
        <taxon>Thermodesulfobacteriota</taxon>
        <taxon>Desulfovibrionia</taxon>
        <taxon>Desulfovibrionales</taxon>
        <taxon>Desulfovibrionaceae</taxon>
        <taxon>Solidesulfovibrio</taxon>
    </lineage>
</organism>
<keyword evidence="2 5" id="KW-0812">Transmembrane</keyword>
<evidence type="ECO:0000259" key="6">
    <source>
        <dbReference type="PROSITE" id="PS50206"/>
    </source>
</evidence>
<dbReference type="SMART" id="SM00450">
    <property type="entry name" value="RHOD"/>
    <property type="match status" value="1"/>
</dbReference>
<evidence type="ECO:0000313" key="7">
    <source>
        <dbReference type="EMBL" id="MYL83336.1"/>
    </source>
</evidence>
<evidence type="ECO:0000256" key="1">
    <source>
        <dbReference type="ARBA" id="ARBA00004141"/>
    </source>
</evidence>
<dbReference type="PROSITE" id="PS50206">
    <property type="entry name" value="RHODANESE_3"/>
    <property type="match status" value="1"/>
</dbReference>